<dbReference type="AlphaFoldDB" id="A0A9E6SV22"/>
<dbReference type="InterPro" id="IPR014710">
    <property type="entry name" value="RmlC-like_jellyroll"/>
</dbReference>
<keyword evidence="4" id="KW-1185">Reference proteome</keyword>
<feature type="domain" description="Cupin type-2" evidence="1">
    <location>
        <begin position="44"/>
        <end position="107"/>
    </location>
</feature>
<organism evidence="3 5">
    <name type="scientific">Xiamenia xianingshaonis</name>
    <dbReference type="NCBI Taxonomy" id="2682776"/>
    <lineage>
        <taxon>Bacteria</taxon>
        <taxon>Bacillati</taxon>
        <taxon>Actinomycetota</taxon>
        <taxon>Coriobacteriia</taxon>
        <taxon>Eggerthellales</taxon>
        <taxon>Eggerthellaceae</taxon>
        <taxon>Xiamenia</taxon>
    </lineage>
</organism>
<dbReference type="EMBL" id="WPCR01000003">
    <property type="protein sequence ID" value="NHM13719.1"/>
    <property type="molecule type" value="Genomic_DNA"/>
</dbReference>
<dbReference type="PANTHER" id="PTHR37694:SF1">
    <property type="entry name" value="SLR8022 PROTEIN"/>
    <property type="match status" value="1"/>
</dbReference>
<name>A0A9E6SV22_9ACTN</name>
<dbReference type="InterPro" id="IPR011051">
    <property type="entry name" value="RmlC_Cupin_sf"/>
</dbReference>
<evidence type="ECO:0000313" key="2">
    <source>
        <dbReference type="EMBL" id="NHM13719.1"/>
    </source>
</evidence>
<dbReference type="Proteomes" id="UP000671910">
    <property type="component" value="Chromosome"/>
</dbReference>
<evidence type="ECO:0000313" key="3">
    <source>
        <dbReference type="EMBL" id="QTU85088.1"/>
    </source>
</evidence>
<evidence type="ECO:0000313" key="4">
    <source>
        <dbReference type="Proteomes" id="UP000636394"/>
    </source>
</evidence>
<sequence length="119" mass="12193">MTELIKNVPHSEAFALANQVDYDAGKVVSLTLAQKPGVGVTLLALDAGEGMSTHAAPGDAMATILEGTAQITINDEPHELAAGEAIVMPAGVPHAVKALTAFKMLLVVVKDPKPAAEAK</sequence>
<dbReference type="InterPro" id="IPR013096">
    <property type="entry name" value="Cupin_2"/>
</dbReference>
<dbReference type="PANTHER" id="PTHR37694">
    <property type="entry name" value="SLR8022 PROTEIN"/>
    <property type="match status" value="1"/>
</dbReference>
<gene>
    <name evidence="2" type="ORF">GMI68_02840</name>
    <name evidence="3" type="ORF">J7S26_04060</name>
</gene>
<dbReference type="Proteomes" id="UP000636394">
    <property type="component" value="Unassembled WGS sequence"/>
</dbReference>
<dbReference type="CDD" id="cd02230">
    <property type="entry name" value="cupin_HP0902-like"/>
    <property type="match status" value="1"/>
</dbReference>
<evidence type="ECO:0000259" key="1">
    <source>
        <dbReference type="Pfam" id="PF07883"/>
    </source>
</evidence>
<dbReference type="Pfam" id="PF07883">
    <property type="entry name" value="Cupin_2"/>
    <property type="match status" value="1"/>
</dbReference>
<accession>A0A9E6SV22</accession>
<reference evidence="3" key="2">
    <citation type="submission" date="2021-04" db="EMBL/GenBank/DDBJ databases">
        <title>Novel species in family Eggerthellaceae.</title>
        <authorList>
            <person name="Zhang G."/>
        </authorList>
    </citation>
    <scope>NUCLEOTIDE SEQUENCE</scope>
    <source>
        <strain evidence="3">Zg-886</strain>
    </source>
</reference>
<dbReference type="SUPFAM" id="SSF51182">
    <property type="entry name" value="RmlC-like cupins"/>
    <property type="match status" value="1"/>
</dbReference>
<reference evidence="2 4" key="1">
    <citation type="submission" date="2019-11" db="EMBL/GenBank/DDBJ databases">
        <title>Eggerthellaceae novel genus isolated from the rectal contents of marmort.</title>
        <authorList>
            <person name="Zhang G."/>
        </authorList>
    </citation>
    <scope>NUCLEOTIDE SEQUENCE [LARGE SCALE GENOMIC DNA]</scope>
    <source>
        <strain evidence="4">zg-886</strain>
        <strain evidence="2">Zg-886</strain>
    </source>
</reference>
<evidence type="ECO:0000313" key="5">
    <source>
        <dbReference type="Proteomes" id="UP000671910"/>
    </source>
</evidence>
<dbReference type="EMBL" id="CP072829">
    <property type="protein sequence ID" value="QTU85088.1"/>
    <property type="molecule type" value="Genomic_DNA"/>
</dbReference>
<dbReference type="RefSeq" id="WP_166338755.1">
    <property type="nucleotide sequence ID" value="NZ_CP072829.1"/>
</dbReference>
<proteinExistence type="predicted"/>
<dbReference type="Gene3D" id="2.60.120.10">
    <property type="entry name" value="Jelly Rolls"/>
    <property type="match status" value="1"/>
</dbReference>
<protein>
    <submittedName>
        <fullName evidence="3">Cupin domain-containing protein</fullName>
    </submittedName>
</protein>
<dbReference type="KEGG" id="ebz:J7S26_04060"/>